<gene>
    <name evidence="3" type="ORF">PC9H_011125</name>
</gene>
<organism evidence="3 4">
    <name type="scientific">Pleurotus ostreatus</name>
    <name type="common">Oyster mushroom</name>
    <name type="synonym">White-rot fungus</name>
    <dbReference type="NCBI Taxonomy" id="5322"/>
    <lineage>
        <taxon>Eukaryota</taxon>
        <taxon>Fungi</taxon>
        <taxon>Dikarya</taxon>
        <taxon>Basidiomycota</taxon>
        <taxon>Agaricomycotina</taxon>
        <taxon>Agaricomycetes</taxon>
        <taxon>Agaricomycetidae</taxon>
        <taxon>Agaricales</taxon>
        <taxon>Pleurotineae</taxon>
        <taxon>Pleurotaceae</taxon>
        <taxon>Pleurotus</taxon>
    </lineage>
</organism>
<evidence type="ECO:0000313" key="3">
    <source>
        <dbReference type="EMBL" id="KAF7422961.1"/>
    </source>
</evidence>
<feature type="region of interest" description="Disordered" evidence="1">
    <location>
        <begin position="1"/>
        <end position="50"/>
    </location>
</feature>
<dbReference type="EMBL" id="JACETU010000008">
    <property type="protein sequence ID" value="KAF7422961.1"/>
    <property type="molecule type" value="Genomic_DNA"/>
</dbReference>
<dbReference type="GeneID" id="59380943"/>
<sequence length="837" mass="95102">MTDIPLPAKSNTRHSVQEVTPARPPLASHSSNPPPETPRKSTRNAMEGDQHTSLREEIANLMNAETLECGVESFIKHYLPAIKLPEGVSNDMRVAGSNAVRDAFQDYLSFRSENDISEGLDAIVNALLLEGGKHAEGQKPSLSYNSEPCKWNTSSIPGGNFKIDGGLVNEEKSQRVTDTIVAMEFKNQRDIDQNREQLLSAILHIMNDDIRRMFMFGITIERVRMNLWYFSRSHSIKSQSFEFVNHPEILVDVLIRLLFADEKDLGIDPNIALNSRDQYVYTVDGTRGRRRFQVVAPIFESRALTTTCRMTRVFRVLELEGETDDPKADAKAQVLKDYWLEKDSKTEVEIQEQLFADIAEFAKFNWRESIYFSVFNKNDKTTQEIMGAFETLLQDEEYKRLFLVIQDRSLGECSREAEQSAWLPQFDTLRSTVTPHAAEPFPTTQRSSRPQSGARRDLQARPVDEAPQVVYKNYMPKQRSFLIFDDECTRVHCLPTVGDVFRVLRDCLTALHLMFCAGWVHRDISCNNVMAIQDPETRHWNLKLADLEYSKKYDSGAGTSDPKIGTPFFMPCEILRGSYFGLDPEPPDPVTFSTKLTSSVSAVDDPPVRFNFLHDLEATYWTGLWITTCRVNCEESRIFGFRIFDNNATLTLSQARLKAFERPISRILEKCLLPELKGLPPNCFEHARQCLHGAAVYLGRRQAWDNKDEGYKRYSAAHGALAVSFAFLADPAASWASVPLQRTDSKPRSLGAQPAIVEVSGKEQVRDADEYEYRDDGVEDEDPSTAGRRRKRTTKDVSHRGPKTSKRTKLKQGARSSTPEQPEASTSTRRNPRPKRR</sequence>
<dbReference type="PANTHER" id="PTHR38248">
    <property type="entry name" value="FUNK1 6"/>
    <property type="match status" value="1"/>
</dbReference>
<feature type="region of interest" description="Disordered" evidence="1">
    <location>
        <begin position="742"/>
        <end position="837"/>
    </location>
</feature>
<dbReference type="AlphaFoldDB" id="A0A8H6ZP16"/>
<feature type="compositionally biased region" description="Basic residues" evidence="1">
    <location>
        <begin position="800"/>
        <end position="812"/>
    </location>
</feature>
<feature type="region of interest" description="Disordered" evidence="1">
    <location>
        <begin position="437"/>
        <end position="459"/>
    </location>
</feature>
<feature type="compositionally biased region" description="Polar residues" evidence="1">
    <location>
        <begin position="814"/>
        <end position="829"/>
    </location>
</feature>
<reference evidence="3" key="1">
    <citation type="submission" date="2019-07" db="EMBL/GenBank/DDBJ databases">
        <authorList>
            <person name="Palmer J.M."/>
        </authorList>
    </citation>
    <scope>NUCLEOTIDE SEQUENCE</scope>
    <source>
        <strain evidence="3">PC9</strain>
    </source>
</reference>
<comment type="caution">
    <text evidence="3">The sequence shown here is derived from an EMBL/GenBank/DDBJ whole genome shotgun (WGS) entry which is preliminary data.</text>
</comment>
<keyword evidence="4" id="KW-1185">Reference proteome</keyword>
<feature type="compositionally biased region" description="Polar residues" evidence="1">
    <location>
        <begin position="9"/>
        <end position="18"/>
    </location>
</feature>
<protein>
    <recommendedName>
        <fullName evidence="2">Fungal-type protein kinase domain-containing protein</fullName>
    </recommendedName>
</protein>
<dbReference type="PANTHER" id="PTHR38248:SF2">
    <property type="entry name" value="FUNK1 11"/>
    <property type="match status" value="1"/>
</dbReference>
<dbReference type="InterPro" id="IPR011009">
    <property type="entry name" value="Kinase-like_dom_sf"/>
</dbReference>
<evidence type="ECO:0000259" key="2">
    <source>
        <dbReference type="Pfam" id="PF17667"/>
    </source>
</evidence>
<dbReference type="InterPro" id="IPR040976">
    <property type="entry name" value="Pkinase_fungal"/>
</dbReference>
<dbReference type="Pfam" id="PF17667">
    <property type="entry name" value="Pkinase_fungal"/>
    <property type="match status" value="1"/>
</dbReference>
<feature type="compositionally biased region" description="Polar residues" evidence="1">
    <location>
        <begin position="442"/>
        <end position="451"/>
    </location>
</feature>
<feature type="compositionally biased region" description="Acidic residues" evidence="1">
    <location>
        <begin position="769"/>
        <end position="783"/>
    </location>
</feature>
<evidence type="ECO:0000313" key="4">
    <source>
        <dbReference type="Proteomes" id="UP000623687"/>
    </source>
</evidence>
<feature type="domain" description="Fungal-type protein kinase" evidence="2">
    <location>
        <begin position="171"/>
        <end position="626"/>
    </location>
</feature>
<dbReference type="VEuPathDB" id="FungiDB:PC9H_011125"/>
<name>A0A8H6ZP16_PLEOS</name>
<dbReference type="RefSeq" id="XP_036627993.1">
    <property type="nucleotide sequence ID" value="XM_036780610.1"/>
</dbReference>
<dbReference type="OrthoDB" id="312874at2759"/>
<dbReference type="SUPFAM" id="SSF56112">
    <property type="entry name" value="Protein kinase-like (PK-like)"/>
    <property type="match status" value="1"/>
</dbReference>
<evidence type="ECO:0000256" key="1">
    <source>
        <dbReference type="SAM" id="MobiDB-lite"/>
    </source>
</evidence>
<dbReference type="Proteomes" id="UP000623687">
    <property type="component" value="Unassembled WGS sequence"/>
</dbReference>
<accession>A0A8H6ZP16</accession>
<dbReference type="Gene3D" id="1.10.510.10">
    <property type="entry name" value="Transferase(Phosphotransferase) domain 1"/>
    <property type="match status" value="1"/>
</dbReference>
<proteinExistence type="predicted"/>